<dbReference type="NCBIfam" id="NF001938">
    <property type="entry name" value="PRK00714.1-5"/>
    <property type="match status" value="1"/>
</dbReference>
<dbReference type="STRING" id="1913578.LPB140_08455"/>
<dbReference type="EC" id="3.6.1.-" evidence="4"/>
<proteinExistence type="inferred from homology"/>
<dbReference type="GO" id="GO:0006753">
    <property type="term" value="P:nucleoside phosphate metabolic process"/>
    <property type="evidence" value="ECO:0007669"/>
    <property type="project" value="TreeGrafter"/>
</dbReference>
<reference evidence="6 7" key="1">
    <citation type="submission" date="2016-11" db="EMBL/GenBank/DDBJ databases">
        <title>Sphingorhabdus sp. LPB0140, isolated from marine environment.</title>
        <authorList>
            <person name="Kim E."/>
            <person name="Yi H."/>
        </authorList>
    </citation>
    <scope>NUCLEOTIDE SEQUENCE [LARGE SCALE GENOMIC DNA]</scope>
    <source>
        <strain evidence="6 7">LPB0140</strain>
    </source>
</reference>
<dbReference type="Proteomes" id="UP000242561">
    <property type="component" value="Chromosome"/>
</dbReference>
<keyword evidence="3 4" id="KW-0378">Hydrolase</keyword>
<evidence type="ECO:0000259" key="5">
    <source>
        <dbReference type="PROSITE" id="PS51462"/>
    </source>
</evidence>
<dbReference type="Gene3D" id="3.90.79.10">
    <property type="entry name" value="Nucleoside Triphosphate Pyrophosphohydrolase"/>
    <property type="match status" value="1"/>
</dbReference>
<name>A0A1L3JF00_9SPHN</name>
<dbReference type="InterPro" id="IPR022927">
    <property type="entry name" value="RppH"/>
</dbReference>
<dbReference type="EMBL" id="CP018154">
    <property type="protein sequence ID" value="APG63721.1"/>
    <property type="molecule type" value="Genomic_DNA"/>
</dbReference>
<protein>
    <recommendedName>
        <fullName evidence="4">RNA pyrophosphohydrolase</fullName>
        <ecNumber evidence="4">3.6.1.-</ecNumber>
    </recommendedName>
    <alternativeName>
        <fullName evidence="4">(Di)nucleoside polyphosphate hydrolase</fullName>
    </alternativeName>
</protein>
<dbReference type="NCBIfam" id="NF001936">
    <property type="entry name" value="PRK00714.1-3"/>
    <property type="match status" value="1"/>
</dbReference>
<gene>
    <name evidence="4" type="primary">rppH</name>
    <name evidence="4" type="synonym">nudH</name>
    <name evidence="6" type="ORF">LPB140_08455</name>
</gene>
<evidence type="ECO:0000256" key="4">
    <source>
        <dbReference type="HAMAP-Rule" id="MF_00298"/>
    </source>
</evidence>
<dbReference type="CDD" id="cd03671">
    <property type="entry name" value="NUDIX_Ap4A_hydrolase_plant_like"/>
    <property type="match status" value="1"/>
</dbReference>
<evidence type="ECO:0000256" key="2">
    <source>
        <dbReference type="ARBA" id="ARBA00001946"/>
    </source>
</evidence>
<dbReference type="RefSeq" id="WP_072560707.1">
    <property type="nucleotide sequence ID" value="NZ_CP018154.1"/>
</dbReference>
<dbReference type="HAMAP" id="MF_00298">
    <property type="entry name" value="Nudix_RppH"/>
    <property type="match status" value="1"/>
</dbReference>
<feature type="short sequence motif" description="Nudix box" evidence="4">
    <location>
        <begin position="41"/>
        <end position="62"/>
    </location>
</feature>
<feature type="domain" description="Nudix hydrolase" evidence="5">
    <location>
        <begin position="6"/>
        <end position="151"/>
    </location>
</feature>
<comment type="cofactor">
    <cofactor evidence="2">
        <name>Mg(2+)</name>
        <dbReference type="ChEBI" id="CHEBI:18420"/>
    </cofactor>
</comment>
<sequence>MKNIDQYRPCAGIMLVNKQGLVFVGQRSDSPNSDAWQMPQGGIDEGEDAQQAAIRELQEETGINPDLVAIISQNEEELFYDLPDHLAGKMWGGKWMGQRQWWFLLYFNGEDTDINIATEHQEFSKWKWAEIDELVDMIVPFKRELYQSVVDIFHEDVAMLRSLDA</sequence>
<dbReference type="PANTHER" id="PTHR11839">
    <property type="entry name" value="UDP/ADP-SUGAR PYROPHOSPHATASE"/>
    <property type="match status" value="1"/>
</dbReference>
<evidence type="ECO:0000256" key="1">
    <source>
        <dbReference type="ARBA" id="ARBA00001936"/>
    </source>
</evidence>
<organism evidence="6 7">
    <name type="scientific">Sphingorhabdus lutea</name>
    <dbReference type="NCBI Taxonomy" id="1913578"/>
    <lineage>
        <taxon>Bacteria</taxon>
        <taxon>Pseudomonadati</taxon>
        <taxon>Pseudomonadota</taxon>
        <taxon>Alphaproteobacteria</taxon>
        <taxon>Sphingomonadales</taxon>
        <taxon>Sphingomonadaceae</taxon>
        <taxon>Sphingorhabdus</taxon>
    </lineage>
</organism>
<dbReference type="InterPro" id="IPR020084">
    <property type="entry name" value="NUDIX_hydrolase_CS"/>
</dbReference>
<dbReference type="GO" id="GO:0008893">
    <property type="term" value="F:guanosine-3',5'-bis(diphosphate) 3'-diphosphatase activity"/>
    <property type="evidence" value="ECO:0007669"/>
    <property type="project" value="TreeGrafter"/>
</dbReference>
<dbReference type="GO" id="GO:0019693">
    <property type="term" value="P:ribose phosphate metabolic process"/>
    <property type="evidence" value="ECO:0007669"/>
    <property type="project" value="TreeGrafter"/>
</dbReference>
<keyword evidence="7" id="KW-1185">Reference proteome</keyword>
<dbReference type="InterPro" id="IPR020476">
    <property type="entry name" value="Nudix_hydrolase"/>
</dbReference>
<dbReference type="PRINTS" id="PR00502">
    <property type="entry name" value="NUDIXFAMILY"/>
</dbReference>
<evidence type="ECO:0000313" key="7">
    <source>
        <dbReference type="Proteomes" id="UP000242561"/>
    </source>
</evidence>
<comment type="similarity">
    <text evidence="4">Belongs to the Nudix hydrolase family. RppH subfamily.</text>
</comment>
<dbReference type="Pfam" id="PF00293">
    <property type="entry name" value="NUDIX"/>
    <property type="match status" value="1"/>
</dbReference>
<evidence type="ECO:0000256" key="3">
    <source>
        <dbReference type="ARBA" id="ARBA00022801"/>
    </source>
</evidence>
<dbReference type="InterPro" id="IPR015797">
    <property type="entry name" value="NUDIX_hydrolase-like_dom_sf"/>
</dbReference>
<dbReference type="SUPFAM" id="SSF55811">
    <property type="entry name" value="Nudix"/>
    <property type="match status" value="1"/>
</dbReference>
<dbReference type="OrthoDB" id="9816040at2"/>
<dbReference type="InterPro" id="IPR000086">
    <property type="entry name" value="NUDIX_hydrolase_dom"/>
</dbReference>
<dbReference type="GO" id="GO:0034432">
    <property type="term" value="F:bis(5'-adenosyl)-pentaphosphatase activity"/>
    <property type="evidence" value="ECO:0007669"/>
    <property type="project" value="TreeGrafter"/>
</dbReference>
<comment type="cofactor">
    <cofactor evidence="4">
        <name>a divalent metal cation</name>
        <dbReference type="ChEBI" id="CHEBI:60240"/>
    </cofactor>
</comment>
<dbReference type="PANTHER" id="PTHR11839:SF22">
    <property type="entry name" value="NUDIX HYDROLASE 26, CHLOROPLASTIC"/>
    <property type="match status" value="1"/>
</dbReference>
<comment type="function">
    <text evidence="4">Accelerates the degradation of transcripts by removing pyrophosphate from the 5'-end of triphosphorylated RNA, leading to a more labile monophosphorylated state that can stimulate subsequent ribonuclease cleavage.</text>
</comment>
<dbReference type="AlphaFoldDB" id="A0A1L3JF00"/>
<dbReference type="PROSITE" id="PS00893">
    <property type="entry name" value="NUDIX_BOX"/>
    <property type="match status" value="1"/>
</dbReference>
<dbReference type="PROSITE" id="PS51462">
    <property type="entry name" value="NUDIX"/>
    <property type="match status" value="1"/>
</dbReference>
<comment type="cofactor">
    <cofactor evidence="1">
        <name>Mn(2+)</name>
        <dbReference type="ChEBI" id="CHEBI:29035"/>
    </cofactor>
</comment>
<accession>A0A1L3JF00</accession>
<evidence type="ECO:0000313" key="6">
    <source>
        <dbReference type="EMBL" id="APG63721.1"/>
    </source>
</evidence>
<dbReference type="KEGG" id="sphl:LPB140_08455"/>